<dbReference type="GO" id="GO:0045597">
    <property type="term" value="P:positive regulation of cell differentiation"/>
    <property type="evidence" value="ECO:0007669"/>
    <property type="project" value="TreeGrafter"/>
</dbReference>
<dbReference type="InterPro" id="IPR006207">
    <property type="entry name" value="Cys_knot_C"/>
</dbReference>
<evidence type="ECO:0000259" key="9">
    <source>
        <dbReference type="PROSITE" id="PS51323"/>
    </source>
</evidence>
<protein>
    <submittedName>
        <fullName evidence="10">Uncharacterized protein</fullName>
    </submittedName>
</protein>
<dbReference type="InterPro" id="IPR001007">
    <property type="entry name" value="VWF_dom"/>
</dbReference>
<dbReference type="Bgee" id="ENSLACG00000002857">
    <property type="expression patterns" value="Expressed in muscle tissue and 6 other cell types or tissues"/>
</dbReference>
<dbReference type="SMART" id="SM00121">
    <property type="entry name" value="IB"/>
    <property type="match status" value="1"/>
</dbReference>
<dbReference type="SMART" id="SM00041">
    <property type="entry name" value="CT"/>
    <property type="match status" value="1"/>
</dbReference>
<dbReference type="InterPro" id="IPR036383">
    <property type="entry name" value="TSP1_rpt_sf"/>
</dbReference>
<dbReference type="SUPFAM" id="SSF82895">
    <property type="entry name" value="TSP-1 type 1 repeat"/>
    <property type="match status" value="1"/>
</dbReference>
<dbReference type="Pfam" id="PF00093">
    <property type="entry name" value="VWC"/>
    <property type="match status" value="1"/>
</dbReference>
<dbReference type="PANTHER" id="PTHR11348:SF17">
    <property type="entry name" value="CCN"/>
    <property type="match status" value="1"/>
</dbReference>
<dbReference type="EMBL" id="AFYH01255486">
    <property type="status" value="NOT_ANNOTATED_CDS"/>
    <property type="molecule type" value="Genomic_DNA"/>
</dbReference>
<dbReference type="SMART" id="SM00209">
    <property type="entry name" value="TSP1"/>
    <property type="match status" value="1"/>
</dbReference>
<dbReference type="GO" id="GO:0007155">
    <property type="term" value="P:cell adhesion"/>
    <property type="evidence" value="ECO:0007669"/>
    <property type="project" value="TreeGrafter"/>
</dbReference>
<evidence type="ECO:0000256" key="2">
    <source>
        <dbReference type="ARBA" id="ARBA00022729"/>
    </source>
</evidence>
<dbReference type="EMBL" id="AFYH01255488">
    <property type="status" value="NOT_ANNOTATED_CDS"/>
    <property type="molecule type" value="Genomic_DNA"/>
</dbReference>
<dbReference type="PROSITE" id="PS50092">
    <property type="entry name" value="TSP1"/>
    <property type="match status" value="1"/>
</dbReference>
<dbReference type="PROSITE" id="PS50184">
    <property type="entry name" value="VWFC_2"/>
    <property type="match status" value="1"/>
</dbReference>
<dbReference type="HOGENOM" id="CLU_063247_1_0_1"/>
<dbReference type="InterPro" id="IPR000867">
    <property type="entry name" value="IGFBP-like"/>
</dbReference>
<evidence type="ECO:0000256" key="5">
    <source>
        <dbReference type="SAM" id="MobiDB-lite"/>
    </source>
</evidence>
<dbReference type="GO" id="GO:0008201">
    <property type="term" value="F:heparin binding"/>
    <property type="evidence" value="ECO:0007669"/>
    <property type="project" value="TreeGrafter"/>
</dbReference>
<proteinExistence type="inferred from homology"/>
<dbReference type="InterPro" id="IPR009030">
    <property type="entry name" value="Growth_fac_rcpt_cys_sf"/>
</dbReference>
<dbReference type="Pfam" id="PF19035">
    <property type="entry name" value="TSP1_CCN"/>
    <property type="match status" value="1"/>
</dbReference>
<dbReference type="InterPro" id="IPR050941">
    <property type="entry name" value="CCN"/>
</dbReference>
<dbReference type="GO" id="GO:0005178">
    <property type="term" value="F:integrin binding"/>
    <property type="evidence" value="ECO:0007669"/>
    <property type="project" value="TreeGrafter"/>
</dbReference>
<dbReference type="GO" id="GO:0005615">
    <property type="term" value="C:extracellular space"/>
    <property type="evidence" value="ECO:0007669"/>
    <property type="project" value="TreeGrafter"/>
</dbReference>
<feature type="chain" id="PRO_5003579831" evidence="6">
    <location>
        <begin position="24"/>
        <end position="364"/>
    </location>
</feature>
<feature type="domain" description="IGFBP N-terminal" evidence="9">
    <location>
        <begin position="37"/>
        <end position="109"/>
    </location>
</feature>
<feature type="signal peptide" evidence="6">
    <location>
        <begin position="1"/>
        <end position="23"/>
    </location>
</feature>
<keyword evidence="3" id="KW-1015">Disulfide bond</keyword>
<evidence type="ECO:0000256" key="6">
    <source>
        <dbReference type="SAM" id="SignalP"/>
    </source>
</evidence>
<dbReference type="Ensembl" id="ENSLACT00000003229.1">
    <property type="protein sequence ID" value="ENSLACP00000003199.1"/>
    <property type="gene ID" value="ENSLACG00000002857.1"/>
</dbReference>
<reference evidence="11" key="1">
    <citation type="submission" date="2011-08" db="EMBL/GenBank/DDBJ databases">
        <title>The draft genome of Latimeria chalumnae.</title>
        <authorList>
            <person name="Di Palma F."/>
            <person name="Alfoldi J."/>
            <person name="Johnson J."/>
            <person name="Berlin A."/>
            <person name="Gnerre S."/>
            <person name="Jaffe D."/>
            <person name="MacCallum I."/>
            <person name="Young S."/>
            <person name="Walker B.J."/>
            <person name="Lander E."/>
            <person name="Lindblad-Toh K."/>
        </authorList>
    </citation>
    <scope>NUCLEOTIDE SEQUENCE [LARGE SCALE GENOMIC DNA]</scope>
    <source>
        <strain evidence="11">Wild caught</strain>
    </source>
</reference>
<evidence type="ECO:0000256" key="3">
    <source>
        <dbReference type="ARBA" id="ARBA00023157"/>
    </source>
</evidence>
<feature type="region of interest" description="Disordered" evidence="5">
    <location>
        <begin position="191"/>
        <end position="230"/>
    </location>
</feature>
<evidence type="ECO:0000259" key="7">
    <source>
        <dbReference type="PROSITE" id="PS01225"/>
    </source>
</evidence>
<dbReference type="PANTHER" id="PTHR11348">
    <property type="entry name" value="CONNECTIVE TISSUE GROWTH FACTOR-RELATED"/>
    <property type="match status" value="1"/>
</dbReference>
<dbReference type="SMART" id="SM00214">
    <property type="entry name" value="VWC"/>
    <property type="match status" value="1"/>
</dbReference>
<reference evidence="10" key="3">
    <citation type="submission" date="2025-09" db="UniProtKB">
        <authorList>
            <consortium name="Ensembl"/>
        </authorList>
    </citation>
    <scope>IDENTIFICATION</scope>
</reference>
<keyword evidence="2 6" id="KW-0732">Signal</keyword>
<dbReference type="PROSITE" id="PS01225">
    <property type="entry name" value="CTCK_2"/>
    <property type="match status" value="1"/>
</dbReference>
<evidence type="ECO:0000313" key="10">
    <source>
        <dbReference type="Ensembl" id="ENSLACP00000003199.1"/>
    </source>
</evidence>
<dbReference type="Gene3D" id="2.20.100.10">
    <property type="entry name" value="Thrombospondin type-1 (TSP1) repeat"/>
    <property type="match status" value="1"/>
</dbReference>
<feature type="domain" description="VWFC" evidence="8">
    <location>
        <begin position="113"/>
        <end position="177"/>
    </location>
</feature>
<dbReference type="AlphaFoldDB" id="H3A0M8"/>
<dbReference type="InParanoid" id="H3A0M8"/>
<comment type="caution">
    <text evidence="4">Lacks conserved residue(s) required for the propagation of feature annotation.</text>
</comment>
<dbReference type="PROSITE" id="PS51323">
    <property type="entry name" value="IGFBP_N_2"/>
    <property type="match status" value="1"/>
</dbReference>
<dbReference type="InterPro" id="IPR000884">
    <property type="entry name" value="TSP1_rpt"/>
</dbReference>
<dbReference type="GeneTree" id="ENSGT00940000155151"/>
<name>H3A0M8_LATCH</name>
<feature type="domain" description="CTCK" evidence="7">
    <location>
        <begin position="290"/>
        <end position="364"/>
    </location>
</feature>
<evidence type="ECO:0000313" key="11">
    <source>
        <dbReference type="Proteomes" id="UP000008672"/>
    </source>
</evidence>
<sequence>MSVLNWAICAVVVLAAWCLVCEAGTTQSEQDWEVQEVALECPRTCSCPEAGGCRLVADGCGCGCKVCARQFNEMCSRLEPCDRSRGLRCVLGPGPGPGPGVRTGICRASMEGRSCFLNGTAYQHGETFQPACDVRCSCTDGTVGCVPACPLQAPLLHCHNPQLVKVAGKCCKEWRCEDGESNAIGALLVPQGHGRLEPRKKGKERKNNAIESNRGGKANGRKDRKPHRFGKRRCPAWNTEWSGCSKTCGSGISTRIITNSRTCRPKTERRLCQVRPCAMAPNSTAGKRRCSEAIRAEEPLRLLHKSCTSARRYRPRFCGSCGEGRPCFPSLSKTREVRFQCQGGLVVSKQVMWIQRCSCPGRHE</sequence>
<dbReference type="Proteomes" id="UP000008672">
    <property type="component" value="Unassembled WGS sequence"/>
</dbReference>
<dbReference type="InterPro" id="IPR043973">
    <property type="entry name" value="TSP1_CCN"/>
</dbReference>
<dbReference type="PROSITE" id="PS01208">
    <property type="entry name" value="VWFC_1"/>
    <property type="match status" value="1"/>
</dbReference>
<evidence type="ECO:0000256" key="1">
    <source>
        <dbReference type="ARBA" id="ARBA00008125"/>
    </source>
</evidence>
<evidence type="ECO:0000256" key="4">
    <source>
        <dbReference type="PROSITE-ProRule" id="PRU00039"/>
    </source>
</evidence>
<dbReference type="eggNOG" id="ENOG502QQQQ">
    <property type="taxonomic scope" value="Eukaryota"/>
</dbReference>
<dbReference type="Gene3D" id="2.10.70.10">
    <property type="entry name" value="Complement Module, domain 1"/>
    <property type="match status" value="1"/>
</dbReference>
<dbReference type="GO" id="GO:0031012">
    <property type="term" value="C:extracellular matrix"/>
    <property type="evidence" value="ECO:0007669"/>
    <property type="project" value="TreeGrafter"/>
</dbReference>
<gene>
    <name evidence="10" type="primary">LOC102350164</name>
</gene>
<organism evidence="10 11">
    <name type="scientific">Latimeria chalumnae</name>
    <name type="common">Coelacanth</name>
    <dbReference type="NCBI Taxonomy" id="7897"/>
    <lineage>
        <taxon>Eukaryota</taxon>
        <taxon>Metazoa</taxon>
        <taxon>Chordata</taxon>
        <taxon>Craniata</taxon>
        <taxon>Vertebrata</taxon>
        <taxon>Euteleostomi</taxon>
        <taxon>Coelacanthiformes</taxon>
        <taxon>Coelacanthidae</taxon>
        <taxon>Latimeria</taxon>
    </lineage>
</organism>
<reference evidence="10" key="2">
    <citation type="submission" date="2025-08" db="UniProtKB">
        <authorList>
            <consortium name="Ensembl"/>
        </authorList>
    </citation>
    <scope>IDENTIFICATION</scope>
</reference>
<dbReference type="SUPFAM" id="SSF57184">
    <property type="entry name" value="Growth factor receptor domain"/>
    <property type="match status" value="1"/>
</dbReference>
<keyword evidence="11" id="KW-1185">Reference proteome</keyword>
<dbReference type="EMBL" id="AFYH01255487">
    <property type="status" value="NOT_ANNOTATED_CDS"/>
    <property type="molecule type" value="Genomic_DNA"/>
</dbReference>
<comment type="similarity">
    <text evidence="1">Belongs to the CCN family.</text>
</comment>
<evidence type="ECO:0000259" key="8">
    <source>
        <dbReference type="PROSITE" id="PS50184"/>
    </source>
</evidence>
<dbReference type="GO" id="GO:0007165">
    <property type="term" value="P:signal transduction"/>
    <property type="evidence" value="ECO:0007669"/>
    <property type="project" value="InterPro"/>
</dbReference>
<accession>H3A0M8</accession>